<accession>A0A8J7W7H5</accession>
<evidence type="ECO:0000313" key="2">
    <source>
        <dbReference type="EMBL" id="MBR1368025.1"/>
    </source>
</evidence>
<keyword evidence="3" id="KW-1185">Reference proteome</keyword>
<reference evidence="2" key="1">
    <citation type="submission" date="2014-12" db="EMBL/GenBank/DDBJ databases">
        <authorList>
            <person name="Huang H.-H."/>
            <person name="Chen S.-C."/>
            <person name="Lai M.-C."/>
        </authorList>
    </citation>
    <scope>NUCLEOTIDE SEQUENCE</scope>
    <source>
        <strain evidence="2">K1F9705b</strain>
    </source>
</reference>
<dbReference type="InterPro" id="IPR036809">
    <property type="entry name" value="AF1782-like_sf"/>
</dbReference>
<comment type="caution">
    <text evidence="2">The sequence shown here is derived from an EMBL/GenBank/DDBJ whole genome shotgun (WGS) entry which is preliminary data.</text>
</comment>
<dbReference type="Proteomes" id="UP000730161">
    <property type="component" value="Unassembled WGS sequence"/>
</dbReference>
<feature type="domain" description="DUF357" evidence="1">
    <location>
        <begin position="1"/>
        <end position="69"/>
    </location>
</feature>
<dbReference type="AlphaFoldDB" id="A0A8J7W7H5"/>
<sequence length="80" mass="8550">MIASALTSIEHAPDESSFLSSVSADINTIAIEWLKAGELCIIEGKSESALAAFSYGYGWLDVGVRAGLFRITGDRHLFTA</sequence>
<gene>
    <name evidence="2" type="ORF">RJ53_00360</name>
</gene>
<name>A0A8J7W7H5_9EURY</name>
<evidence type="ECO:0000313" key="3">
    <source>
        <dbReference type="Proteomes" id="UP000730161"/>
    </source>
</evidence>
<dbReference type="SUPFAM" id="SSF158372">
    <property type="entry name" value="AF1782-like"/>
    <property type="match status" value="1"/>
</dbReference>
<dbReference type="InterPro" id="IPR023140">
    <property type="entry name" value="DUF357"/>
</dbReference>
<protein>
    <recommendedName>
        <fullName evidence="1">DUF357 domain-containing protein</fullName>
    </recommendedName>
</protein>
<evidence type="ECO:0000259" key="1">
    <source>
        <dbReference type="Pfam" id="PF04010"/>
    </source>
</evidence>
<organism evidence="2 3">
    <name type="scientific">Methanocalculus chunghsingensis</name>
    <dbReference type="NCBI Taxonomy" id="156457"/>
    <lineage>
        <taxon>Archaea</taxon>
        <taxon>Methanobacteriati</taxon>
        <taxon>Methanobacteriota</taxon>
        <taxon>Stenosarchaea group</taxon>
        <taxon>Methanomicrobia</taxon>
        <taxon>Methanomicrobiales</taxon>
        <taxon>Methanocalculaceae</taxon>
        <taxon>Methanocalculus</taxon>
    </lineage>
</organism>
<dbReference type="Pfam" id="PF04010">
    <property type="entry name" value="DUF357"/>
    <property type="match status" value="1"/>
</dbReference>
<dbReference type="Gene3D" id="1.20.1270.90">
    <property type="entry name" value="AF1782-like"/>
    <property type="match status" value="1"/>
</dbReference>
<proteinExistence type="predicted"/>
<dbReference type="EMBL" id="JWHL01000001">
    <property type="protein sequence ID" value="MBR1368025.1"/>
    <property type="molecule type" value="Genomic_DNA"/>
</dbReference>